<gene>
    <name evidence="1" type="ORF">G2W53_039212</name>
</gene>
<evidence type="ECO:0000313" key="2">
    <source>
        <dbReference type="Proteomes" id="UP000634136"/>
    </source>
</evidence>
<dbReference type="EMBL" id="JAAIUW010000012">
    <property type="protein sequence ID" value="KAF7807051.1"/>
    <property type="molecule type" value="Genomic_DNA"/>
</dbReference>
<name>A0A834W5X6_9FABA</name>
<reference evidence="1" key="1">
    <citation type="submission" date="2020-09" db="EMBL/GenBank/DDBJ databases">
        <title>Genome-Enabled Discovery of Anthraquinone Biosynthesis in Senna tora.</title>
        <authorList>
            <person name="Kang S.-H."/>
            <person name="Pandey R.P."/>
            <person name="Lee C.-M."/>
            <person name="Sim J.-S."/>
            <person name="Jeong J.-T."/>
            <person name="Choi B.-S."/>
            <person name="Jung M."/>
            <person name="Ginzburg D."/>
            <person name="Zhao K."/>
            <person name="Won S.Y."/>
            <person name="Oh T.-J."/>
            <person name="Yu Y."/>
            <person name="Kim N.-H."/>
            <person name="Lee O.R."/>
            <person name="Lee T.-H."/>
            <person name="Bashyal P."/>
            <person name="Kim T.-S."/>
            <person name="Lee W.-H."/>
            <person name="Kawkins C."/>
            <person name="Kim C.-K."/>
            <person name="Kim J.S."/>
            <person name="Ahn B.O."/>
            <person name="Rhee S.Y."/>
            <person name="Sohng J.K."/>
        </authorList>
    </citation>
    <scope>NUCLEOTIDE SEQUENCE</scope>
    <source>
        <tissue evidence="1">Leaf</tissue>
    </source>
</reference>
<dbReference type="AlphaFoldDB" id="A0A834W5X6"/>
<accession>A0A834W5X6</accession>
<dbReference type="Proteomes" id="UP000634136">
    <property type="component" value="Unassembled WGS sequence"/>
</dbReference>
<comment type="caution">
    <text evidence="1">The sequence shown here is derived from an EMBL/GenBank/DDBJ whole genome shotgun (WGS) entry which is preliminary data.</text>
</comment>
<evidence type="ECO:0000313" key="1">
    <source>
        <dbReference type="EMBL" id="KAF7807051.1"/>
    </source>
</evidence>
<organism evidence="1 2">
    <name type="scientific">Senna tora</name>
    <dbReference type="NCBI Taxonomy" id="362788"/>
    <lineage>
        <taxon>Eukaryota</taxon>
        <taxon>Viridiplantae</taxon>
        <taxon>Streptophyta</taxon>
        <taxon>Embryophyta</taxon>
        <taxon>Tracheophyta</taxon>
        <taxon>Spermatophyta</taxon>
        <taxon>Magnoliopsida</taxon>
        <taxon>eudicotyledons</taxon>
        <taxon>Gunneridae</taxon>
        <taxon>Pentapetalae</taxon>
        <taxon>rosids</taxon>
        <taxon>fabids</taxon>
        <taxon>Fabales</taxon>
        <taxon>Fabaceae</taxon>
        <taxon>Caesalpinioideae</taxon>
        <taxon>Cassia clade</taxon>
        <taxon>Senna</taxon>
    </lineage>
</organism>
<sequence>MHPYVEVSASHQHSPLLILGQPCGCGVTKCTTVDGFFGDRNQVLEDKLDPFNFLSVEIMGPLLGIMVADPD</sequence>
<keyword evidence="2" id="KW-1185">Reference proteome</keyword>
<protein>
    <submittedName>
        <fullName evidence="1">Beta-fructofuranosidase, insoluble isoenzyme CWINV4</fullName>
    </submittedName>
</protein>
<proteinExistence type="predicted"/>